<name>C8XI45_NAKMY</name>
<dbReference type="CDD" id="cd08423">
    <property type="entry name" value="PBP2_LTTR_like_6"/>
    <property type="match status" value="1"/>
</dbReference>
<keyword evidence="3" id="KW-0238">DNA-binding</keyword>
<dbReference type="SUPFAM" id="SSF53850">
    <property type="entry name" value="Periplasmic binding protein-like II"/>
    <property type="match status" value="1"/>
</dbReference>
<dbReference type="HOGENOM" id="CLU_039613_6_0_11"/>
<evidence type="ECO:0000313" key="6">
    <source>
        <dbReference type="EMBL" id="ACV78414.1"/>
    </source>
</evidence>
<dbReference type="Gene3D" id="3.40.190.10">
    <property type="entry name" value="Periplasmic binding protein-like II"/>
    <property type="match status" value="2"/>
</dbReference>
<organism evidence="6 7">
    <name type="scientific">Nakamurella multipartita (strain ATCC 700099 / DSM 44233 / CIP 104796 / JCM 9543 / NBRC 105858 / Y-104)</name>
    <name type="common">Microsphaera multipartita</name>
    <dbReference type="NCBI Taxonomy" id="479431"/>
    <lineage>
        <taxon>Bacteria</taxon>
        <taxon>Bacillati</taxon>
        <taxon>Actinomycetota</taxon>
        <taxon>Actinomycetes</taxon>
        <taxon>Nakamurellales</taxon>
        <taxon>Nakamurellaceae</taxon>
        <taxon>Nakamurella</taxon>
    </lineage>
</organism>
<comment type="similarity">
    <text evidence="1">Belongs to the LysR transcriptional regulatory family.</text>
</comment>
<proteinExistence type="inferred from homology"/>
<evidence type="ECO:0000313" key="7">
    <source>
        <dbReference type="Proteomes" id="UP000002218"/>
    </source>
</evidence>
<keyword evidence="7" id="KW-1185">Reference proteome</keyword>
<dbReference type="AlphaFoldDB" id="C8XI45"/>
<dbReference type="PANTHER" id="PTHR30346">
    <property type="entry name" value="TRANSCRIPTIONAL DUAL REGULATOR HCAR-RELATED"/>
    <property type="match status" value="1"/>
</dbReference>
<dbReference type="GO" id="GO:0003700">
    <property type="term" value="F:DNA-binding transcription factor activity"/>
    <property type="evidence" value="ECO:0007669"/>
    <property type="project" value="InterPro"/>
</dbReference>
<reference evidence="6 7" key="2">
    <citation type="journal article" date="2010" name="Stand. Genomic Sci.">
        <title>Complete genome sequence of Nakamurella multipartita type strain (Y-104).</title>
        <authorList>
            <person name="Tice H."/>
            <person name="Mayilraj S."/>
            <person name="Sims D."/>
            <person name="Lapidus A."/>
            <person name="Nolan M."/>
            <person name="Lucas S."/>
            <person name="Glavina Del Rio T."/>
            <person name="Copeland A."/>
            <person name="Cheng J.F."/>
            <person name="Meincke L."/>
            <person name="Bruce D."/>
            <person name="Goodwin L."/>
            <person name="Pitluck S."/>
            <person name="Ivanova N."/>
            <person name="Mavromatis K."/>
            <person name="Ovchinnikova G."/>
            <person name="Pati A."/>
            <person name="Chen A."/>
            <person name="Palaniappan K."/>
            <person name="Land M."/>
            <person name="Hauser L."/>
            <person name="Chang Y.J."/>
            <person name="Jeffries C.D."/>
            <person name="Detter J.C."/>
            <person name="Brettin T."/>
            <person name="Rohde M."/>
            <person name="Goker M."/>
            <person name="Bristow J."/>
            <person name="Eisen J.A."/>
            <person name="Markowitz V."/>
            <person name="Hugenholtz P."/>
            <person name="Kyrpides N.C."/>
            <person name="Klenk H.P."/>
            <person name="Chen F."/>
        </authorList>
    </citation>
    <scope>NUCLEOTIDE SEQUENCE [LARGE SCALE GENOMIC DNA]</scope>
    <source>
        <strain evidence="7">ATCC 700099 / DSM 44233 / CIP 104796 / JCM 9543 / NBRC 105858 / Y-104</strain>
    </source>
</reference>
<evidence type="ECO:0000256" key="2">
    <source>
        <dbReference type="ARBA" id="ARBA00023015"/>
    </source>
</evidence>
<dbReference type="InParanoid" id="C8XI45"/>
<keyword evidence="2" id="KW-0805">Transcription regulation</keyword>
<dbReference type="InterPro" id="IPR036390">
    <property type="entry name" value="WH_DNA-bd_sf"/>
</dbReference>
<dbReference type="GO" id="GO:0032993">
    <property type="term" value="C:protein-DNA complex"/>
    <property type="evidence" value="ECO:0007669"/>
    <property type="project" value="TreeGrafter"/>
</dbReference>
<sequence length="333" mass="35819">MRKMHCMIDVRKLEILRELDRCGTIAATAAAVHLTPSAVSQQLAALSKEAGTAMLEPDGRRVRLTEAAQLLLQHAHQIFTHLEHAESDLAAFRRGDAGTVRVGTFSSAVKALAVPLVSDLSTRTRIRVELREVQPEDALDALLGRRVDICMNLATTELLPGSDDKRVHSEHLLDDVMDVALPFDHPLADRAEIELADLADEDWILANPGVPCWQLSRDACERAGFSPRARHYADEFVGVVGLVAAGHGVSLLPRLAQPEAVHEPIVLRPVAGVSPVRRISVQTRAGTADQPHIAPALESLRRVAAGVARGPLACRSVTRGPAPIADPAPALVS</sequence>
<dbReference type="PROSITE" id="PS50931">
    <property type="entry name" value="HTH_LYSR"/>
    <property type="match status" value="1"/>
</dbReference>
<keyword evidence="4" id="KW-0804">Transcription</keyword>
<protein>
    <submittedName>
        <fullName evidence="6">Transcriptional regulator, LysR family</fullName>
    </submittedName>
</protein>
<dbReference type="Proteomes" id="UP000002218">
    <property type="component" value="Chromosome"/>
</dbReference>
<dbReference type="Pfam" id="PF03466">
    <property type="entry name" value="LysR_substrate"/>
    <property type="match status" value="1"/>
</dbReference>
<evidence type="ECO:0000256" key="1">
    <source>
        <dbReference type="ARBA" id="ARBA00009437"/>
    </source>
</evidence>
<evidence type="ECO:0000256" key="4">
    <source>
        <dbReference type="ARBA" id="ARBA00023163"/>
    </source>
</evidence>
<dbReference type="InterPro" id="IPR036388">
    <property type="entry name" value="WH-like_DNA-bd_sf"/>
</dbReference>
<gene>
    <name evidence="6" type="ordered locus">Namu_2031</name>
</gene>
<evidence type="ECO:0000259" key="5">
    <source>
        <dbReference type="PROSITE" id="PS50931"/>
    </source>
</evidence>
<dbReference type="SUPFAM" id="SSF46785">
    <property type="entry name" value="Winged helix' DNA-binding domain"/>
    <property type="match status" value="1"/>
</dbReference>
<dbReference type="InterPro" id="IPR000847">
    <property type="entry name" value="LysR_HTH_N"/>
</dbReference>
<dbReference type="PANTHER" id="PTHR30346:SF29">
    <property type="entry name" value="LYSR SUBSTRATE-BINDING"/>
    <property type="match status" value="1"/>
</dbReference>
<dbReference type="EMBL" id="CP001737">
    <property type="protein sequence ID" value="ACV78414.1"/>
    <property type="molecule type" value="Genomic_DNA"/>
</dbReference>
<dbReference type="STRING" id="479431.Namu_2031"/>
<dbReference type="eggNOG" id="COG0583">
    <property type="taxonomic scope" value="Bacteria"/>
</dbReference>
<dbReference type="GO" id="GO:0003677">
    <property type="term" value="F:DNA binding"/>
    <property type="evidence" value="ECO:0007669"/>
    <property type="project" value="UniProtKB-KW"/>
</dbReference>
<feature type="domain" description="HTH lysR-type" evidence="5">
    <location>
        <begin position="8"/>
        <end position="65"/>
    </location>
</feature>
<dbReference type="KEGG" id="nml:Namu_2031"/>
<accession>C8XI45</accession>
<reference evidence="7" key="1">
    <citation type="submission" date="2009-09" db="EMBL/GenBank/DDBJ databases">
        <title>The complete genome of Nakamurella multipartita DSM 44233.</title>
        <authorList>
            <consortium name="US DOE Joint Genome Institute (JGI-PGF)"/>
            <person name="Lucas S."/>
            <person name="Copeland A."/>
            <person name="Lapidus A."/>
            <person name="Glavina del Rio T."/>
            <person name="Dalin E."/>
            <person name="Tice H."/>
            <person name="Bruce D."/>
            <person name="Goodwin L."/>
            <person name="Pitluck S."/>
            <person name="Kyrpides N."/>
            <person name="Mavromatis K."/>
            <person name="Ivanova N."/>
            <person name="Ovchinnikova G."/>
            <person name="Sims D."/>
            <person name="Meincke L."/>
            <person name="Brettin T."/>
            <person name="Detter J.C."/>
            <person name="Han C."/>
            <person name="Larimer F."/>
            <person name="Land M."/>
            <person name="Hauser L."/>
            <person name="Markowitz V."/>
            <person name="Cheng J.-F."/>
            <person name="Hugenholtz P."/>
            <person name="Woyke T."/>
            <person name="Wu D."/>
            <person name="Klenk H.-P."/>
            <person name="Eisen J.A."/>
        </authorList>
    </citation>
    <scope>NUCLEOTIDE SEQUENCE [LARGE SCALE GENOMIC DNA]</scope>
    <source>
        <strain evidence="7">ATCC 700099 / DSM 44233 / CIP 104796 / JCM 9543 / NBRC 105858 / Y-104</strain>
    </source>
</reference>
<dbReference type="InterPro" id="IPR005119">
    <property type="entry name" value="LysR_subst-bd"/>
</dbReference>
<evidence type="ECO:0000256" key="3">
    <source>
        <dbReference type="ARBA" id="ARBA00023125"/>
    </source>
</evidence>
<dbReference type="Pfam" id="PF00126">
    <property type="entry name" value="HTH_1"/>
    <property type="match status" value="1"/>
</dbReference>
<dbReference type="Gene3D" id="1.10.10.10">
    <property type="entry name" value="Winged helix-like DNA-binding domain superfamily/Winged helix DNA-binding domain"/>
    <property type="match status" value="1"/>
</dbReference>